<dbReference type="EMBL" id="KZ505573">
    <property type="protein sequence ID" value="PKU59175.1"/>
    <property type="molecule type" value="Genomic_DNA"/>
</dbReference>
<keyword evidence="1" id="KW-0472">Membrane</keyword>
<feature type="transmembrane region" description="Helical" evidence="1">
    <location>
        <begin position="156"/>
        <end position="176"/>
    </location>
</feature>
<gene>
    <name evidence="2" type="ORF">MA16_Dca028733</name>
</gene>
<feature type="transmembrane region" description="Helical" evidence="1">
    <location>
        <begin position="21"/>
        <end position="46"/>
    </location>
</feature>
<evidence type="ECO:0000313" key="3">
    <source>
        <dbReference type="Proteomes" id="UP000233837"/>
    </source>
</evidence>
<sequence length="185" mass="20573">MDLKPPLPLPKQVRILMAHHHSLPLGLLICRLSYSTVIIISLSSFIALDRSSYSWCASFYCRLLQVGILLLRDFGFDFSKLGMASKEIRSPDSLPERSHAEVAEDGSVQAARRKKLGMHFLESDERRFPAAISGGYVGGTTPVTLRGKPIEDLSKTGGWVAAFFIFGSYPIFVVYINQLKLSFCC</sequence>
<keyword evidence="3" id="KW-1185">Reference proteome</keyword>
<feature type="transmembrane region" description="Helical" evidence="1">
    <location>
        <begin position="52"/>
        <end position="71"/>
    </location>
</feature>
<protein>
    <submittedName>
        <fullName evidence="2">Putative peptide/nitrate transporter</fullName>
    </submittedName>
</protein>
<evidence type="ECO:0000313" key="2">
    <source>
        <dbReference type="EMBL" id="PKU59175.1"/>
    </source>
</evidence>
<keyword evidence="1" id="KW-0812">Transmembrane</keyword>
<reference evidence="2 3" key="1">
    <citation type="journal article" date="2016" name="Sci. Rep.">
        <title>The Dendrobium catenatum Lindl. genome sequence provides insights into polysaccharide synthase, floral development and adaptive evolution.</title>
        <authorList>
            <person name="Zhang G.Q."/>
            <person name="Xu Q."/>
            <person name="Bian C."/>
            <person name="Tsai W.C."/>
            <person name="Yeh C.M."/>
            <person name="Liu K.W."/>
            <person name="Yoshida K."/>
            <person name="Zhang L.S."/>
            <person name="Chang S.B."/>
            <person name="Chen F."/>
            <person name="Shi Y."/>
            <person name="Su Y.Y."/>
            <person name="Zhang Y.Q."/>
            <person name="Chen L.J."/>
            <person name="Yin Y."/>
            <person name="Lin M."/>
            <person name="Huang H."/>
            <person name="Deng H."/>
            <person name="Wang Z.W."/>
            <person name="Zhu S.L."/>
            <person name="Zhao X."/>
            <person name="Deng C."/>
            <person name="Niu S.C."/>
            <person name="Huang J."/>
            <person name="Wang M."/>
            <person name="Liu G.H."/>
            <person name="Yang H.J."/>
            <person name="Xiao X.J."/>
            <person name="Hsiao Y.Y."/>
            <person name="Wu W.L."/>
            <person name="Chen Y.Y."/>
            <person name="Mitsuda N."/>
            <person name="Ohme-Takagi M."/>
            <person name="Luo Y.B."/>
            <person name="Van de Peer Y."/>
            <person name="Liu Z.J."/>
        </authorList>
    </citation>
    <scope>NUCLEOTIDE SEQUENCE [LARGE SCALE GENOMIC DNA]</scope>
    <source>
        <tissue evidence="2">The whole plant</tissue>
    </source>
</reference>
<name>A0A2I0V6Y9_9ASPA</name>
<reference evidence="2 3" key="2">
    <citation type="journal article" date="2017" name="Nature">
        <title>The Apostasia genome and the evolution of orchids.</title>
        <authorList>
            <person name="Zhang G.Q."/>
            <person name="Liu K.W."/>
            <person name="Li Z."/>
            <person name="Lohaus R."/>
            <person name="Hsiao Y.Y."/>
            <person name="Niu S.C."/>
            <person name="Wang J.Y."/>
            <person name="Lin Y.C."/>
            <person name="Xu Q."/>
            <person name="Chen L.J."/>
            <person name="Yoshida K."/>
            <person name="Fujiwara S."/>
            <person name="Wang Z.W."/>
            <person name="Zhang Y.Q."/>
            <person name="Mitsuda N."/>
            <person name="Wang M."/>
            <person name="Liu G.H."/>
            <person name="Pecoraro L."/>
            <person name="Huang H.X."/>
            <person name="Xiao X.J."/>
            <person name="Lin M."/>
            <person name="Wu X.Y."/>
            <person name="Wu W.L."/>
            <person name="Chen Y.Y."/>
            <person name="Chang S.B."/>
            <person name="Sakamoto S."/>
            <person name="Ohme-Takagi M."/>
            <person name="Yagi M."/>
            <person name="Zeng S.J."/>
            <person name="Shen C.Y."/>
            <person name="Yeh C.M."/>
            <person name="Luo Y.B."/>
            <person name="Tsai W.C."/>
            <person name="Van de Peer Y."/>
            <person name="Liu Z.J."/>
        </authorList>
    </citation>
    <scope>NUCLEOTIDE SEQUENCE [LARGE SCALE GENOMIC DNA]</scope>
    <source>
        <tissue evidence="2">The whole plant</tissue>
    </source>
</reference>
<evidence type="ECO:0000256" key="1">
    <source>
        <dbReference type="SAM" id="Phobius"/>
    </source>
</evidence>
<proteinExistence type="predicted"/>
<dbReference type="AlphaFoldDB" id="A0A2I0V6Y9"/>
<dbReference type="Proteomes" id="UP000233837">
    <property type="component" value="Unassembled WGS sequence"/>
</dbReference>
<keyword evidence="1" id="KW-1133">Transmembrane helix</keyword>
<accession>A0A2I0V6Y9</accession>
<organism evidence="2 3">
    <name type="scientific">Dendrobium catenatum</name>
    <dbReference type="NCBI Taxonomy" id="906689"/>
    <lineage>
        <taxon>Eukaryota</taxon>
        <taxon>Viridiplantae</taxon>
        <taxon>Streptophyta</taxon>
        <taxon>Embryophyta</taxon>
        <taxon>Tracheophyta</taxon>
        <taxon>Spermatophyta</taxon>
        <taxon>Magnoliopsida</taxon>
        <taxon>Liliopsida</taxon>
        <taxon>Asparagales</taxon>
        <taxon>Orchidaceae</taxon>
        <taxon>Epidendroideae</taxon>
        <taxon>Malaxideae</taxon>
        <taxon>Dendrobiinae</taxon>
        <taxon>Dendrobium</taxon>
    </lineage>
</organism>